<evidence type="ECO:0000313" key="3">
    <source>
        <dbReference type="EMBL" id="AEI12786.1"/>
    </source>
</evidence>
<evidence type="ECO:0000259" key="2">
    <source>
        <dbReference type="Pfam" id="PF09851"/>
    </source>
</evidence>
<dbReference type="KEGG" id="cga:Celgi_2286"/>
<dbReference type="InterPro" id="IPR018649">
    <property type="entry name" value="SHOCT"/>
</dbReference>
<feature type="domain" description="SHOCT" evidence="2">
    <location>
        <begin position="110"/>
        <end position="137"/>
    </location>
</feature>
<evidence type="ECO:0000256" key="1">
    <source>
        <dbReference type="SAM" id="MobiDB-lite"/>
    </source>
</evidence>
<dbReference type="RefSeq" id="WP_013884304.1">
    <property type="nucleotide sequence ID" value="NC_015671.1"/>
</dbReference>
<dbReference type="Proteomes" id="UP000000485">
    <property type="component" value="Chromosome"/>
</dbReference>
<dbReference type="HOGENOM" id="CLU_1841530_0_0_11"/>
<dbReference type="OrthoDB" id="4830021at2"/>
<gene>
    <name evidence="3" type="ordered locus">Celgi_2286</name>
</gene>
<feature type="region of interest" description="Disordered" evidence="1">
    <location>
        <begin position="79"/>
        <end position="101"/>
    </location>
</feature>
<sequence>MTKNRKPPVAERLARYPLARDLGGAIGRGVDKLPVGEVTRATIKIKSGEVVAAAAETSAALASGAGAAVKAGRDGFVATRDEQRHAPSATPAPAPGSTTIEVPAPASLVDQLERLQRLHTQGHLSDDEYAHAKAALLAP</sequence>
<keyword evidence="4" id="KW-1185">Reference proteome</keyword>
<reference evidence="4" key="1">
    <citation type="submission" date="2011-04" db="EMBL/GenBank/DDBJ databases">
        <title>Complete sequence of Cellvibrio gilvus ATCC 13127.</title>
        <authorList>
            <person name="Lucas S."/>
            <person name="Han J."/>
            <person name="Lapidus A."/>
            <person name="Cheng J.-F."/>
            <person name="Goodwin L."/>
            <person name="Pitluck S."/>
            <person name="Peters L."/>
            <person name="Munk A."/>
            <person name="Detter J.C."/>
            <person name="Han C."/>
            <person name="Tapia R."/>
            <person name="Land M."/>
            <person name="Hauser L."/>
            <person name="Kyrpides N."/>
            <person name="Ivanova N."/>
            <person name="Ovchinnikova G."/>
            <person name="Pagani I."/>
            <person name="Mead D."/>
            <person name="Brumm P."/>
            <person name="Woyke T."/>
        </authorList>
    </citation>
    <scope>NUCLEOTIDE SEQUENCE [LARGE SCALE GENOMIC DNA]</scope>
    <source>
        <strain evidence="4">ATCC 13127 / NRRL B-14078</strain>
    </source>
</reference>
<organism evidence="3 4">
    <name type="scientific">Cellulomonas gilvus (strain ATCC 13127 / NRRL B-14078)</name>
    <name type="common">Cellvibrio gilvus</name>
    <dbReference type="NCBI Taxonomy" id="593907"/>
    <lineage>
        <taxon>Bacteria</taxon>
        <taxon>Bacillati</taxon>
        <taxon>Actinomycetota</taxon>
        <taxon>Actinomycetes</taxon>
        <taxon>Micrococcales</taxon>
        <taxon>Cellulomonadaceae</taxon>
        <taxon>Cellulomonas</taxon>
    </lineage>
</organism>
<protein>
    <recommendedName>
        <fullName evidence="2">SHOCT domain-containing protein</fullName>
    </recommendedName>
</protein>
<evidence type="ECO:0000313" key="4">
    <source>
        <dbReference type="Proteomes" id="UP000000485"/>
    </source>
</evidence>
<dbReference type="AlphaFoldDB" id="F8A128"/>
<name>F8A128_CELGA</name>
<proteinExistence type="predicted"/>
<dbReference type="Pfam" id="PF09851">
    <property type="entry name" value="SHOCT"/>
    <property type="match status" value="1"/>
</dbReference>
<dbReference type="STRING" id="593907.Celgi_2286"/>
<accession>F8A128</accession>
<dbReference type="EMBL" id="CP002665">
    <property type="protein sequence ID" value="AEI12786.1"/>
    <property type="molecule type" value="Genomic_DNA"/>
</dbReference>
<feature type="compositionally biased region" description="Low complexity" evidence="1">
    <location>
        <begin position="86"/>
        <end position="99"/>
    </location>
</feature>